<evidence type="ECO:0000313" key="3">
    <source>
        <dbReference type="Proteomes" id="UP000474296"/>
    </source>
</evidence>
<name>A0A6M0CF25_9FLAO</name>
<dbReference type="RefSeq" id="WP_164029646.1">
    <property type="nucleotide sequence ID" value="NZ_JAABOQ010000002.1"/>
</dbReference>
<feature type="chain" id="PRO_5027098882" description="Macroglobulin domain-containing protein" evidence="1">
    <location>
        <begin position="21"/>
        <end position="573"/>
    </location>
</feature>
<keyword evidence="1" id="KW-0732">Signal</keyword>
<evidence type="ECO:0008006" key="4">
    <source>
        <dbReference type="Google" id="ProtNLM"/>
    </source>
</evidence>
<reference evidence="2 3" key="1">
    <citation type="submission" date="2020-01" db="EMBL/GenBank/DDBJ databases">
        <title>Spongiivirga citrea KCTC 32990T.</title>
        <authorList>
            <person name="Wang G."/>
        </authorList>
    </citation>
    <scope>NUCLEOTIDE SEQUENCE [LARGE SCALE GENOMIC DNA]</scope>
    <source>
        <strain evidence="2 3">KCTC 32990</strain>
    </source>
</reference>
<organism evidence="2 3">
    <name type="scientific">Spongiivirga citrea</name>
    <dbReference type="NCBI Taxonomy" id="1481457"/>
    <lineage>
        <taxon>Bacteria</taxon>
        <taxon>Pseudomonadati</taxon>
        <taxon>Bacteroidota</taxon>
        <taxon>Flavobacteriia</taxon>
        <taxon>Flavobacteriales</taxon>
        <taxon>Flavobacteriaceae</taxon>
        <taxon>Spongiivirga</taxon>
    </lineage>
</organism>
<dbReference type="Proteomes" id="UP000474296">
    <property type="component" value="Unassembled WGS sequence"/>
</dbReference>
<gene>
    <name evidence="2" type="ORF">GWK10_04075</name>
</gene>
<protein>
    <recommendedName>
        <fullName evidence="4">Macroglobulin domain-containing protein</fullName>
    </recommendedName>
</protein>
<feature type="signal peptide" evidence="1">
    <location>
        <begin position="1"/>
        <end position="20"/>
    </location>
</feature>
<dbReference type="AlphaFoldDB" id="A0A6M0CF25"/>
<dbReference type="EMBL" id="JAABOQ010000002">
    <property type="protein sequence ID" value="NER16371.1"/>
    <property type="molecule type" value="Genomic_DNA"/>
</dbReference>
<keyword evidence="3" id="KW-1185">Reference proteome</keyword>
<comment type="caution">
    <text evidence="2">The sequence shown here is derived from an EMBL/GenBank/DDBJ whole genome shotgun (WGS) entry which is preliminary data.</text>
</comment>
<evidence type="ECO:0000256" key="1">
    <source>
        <dbReference type="SAM" id="SignalP"/>
    </source>
</evidence>
<evidence type="ECO:0000313" key="2">
    <source>
        <dbReference type="EMBL" id="NER16371.1"/>
    </source>
</evidence>
<accession>A0A6M0CF25</accession>
<sequence length="573" mass="65129">MNTKKIITVLLLVGALSSLSAQFVIKSDAQVKQIRELPQETTFVHYNATTLFAGEYLYYQIDCFNNETRKLSDFSKIAYVALINENKEEVFRHKIRLKDGVGYGDFFIPVTVPSGSYKVVGYTRWTLNTPNTFFQGDLGIINPYLGDQKVILKNENLNVKTDDVSEAMNRSSSDLKLSLSNNKSYAKRTQVSFYLTSTNNKVKNGQYAISVRKLDAIPVLKANNTATVLNESSLQPRIGQEWILPELRGELITGVISAKNTNASLENNSVSLSIPGEQYQLEIASTDSNGRFFFNMEQEYDGNEAIVQLLDTTDDYSIRLEEVGRPNYDIVQFKKFTIDRSLKNAIEQRSVYNQIENGYFEKKPDSVIVGPPVAPFYEGNVERYDLDAYSRFKTIKETLVEVVDNAWVERDEAFKVRGPIDDVQTDLPPLVIADGLLIKDHTNLLAYDARRIKYINLIRDKYIYGAKLYQGILAFETEEGDYNGGSSFSNILTEQLFKPQQSKKYFKQIYTADSNQRIPDYRSQLLWLPNVKLKEQQQFDFYTSDNTGTYLITISGFTEGGAPVSISNTFKVE</sequence>
<proteinExistence type="predicted"/>